<comment type="caution">
    <text evidence="1">The sequence shown here is derived from an EMBL/GenBank/DDBJ whole genome shotgun (WGS) entry which is preliminary data.</text>
</comment>
<reference evidence="1 2" key="1">
    <citation type="submission" date="2018-02" db="EMBL/GenBank/DDBJ databases">
        <title>Complete genome sequencing of Faecalibacterium prausnitzii strains isolated from the human gut.</title>
        <authorList>
            <person name="Fitzgerald B.C."/>
            <person name="Shkoporov A.N."/>
            <person name="Ross P.R."/>
            <person name="Hill C."/>
        </authorList>
    </citation>
    <scope>NUCLEOTIDE SEQUENCE [LARGE SCALE GENOMIC DNA]</scope>
    <source>
        <strain evidence="1 2">APC942/31-1</strain>
    </source>
</reference>
<organism evidence="1 2">
    <name type="scientific">Blautia obeum</name>
    <dbReference type="NCBI Taxonomy" id="40520"/>
    <lineage>
        <taxon>Bacteria</taxon>
        <taxon>Bacillati</taxon>
        <taxon>Bacillota</taxon>
        <taxon>Clostridia</taxon>
        <taxon>Lachnospirales</taxon>
        <taxon>Lachnospiraceae</taxon>
        <taxon>Blautia</taxon>
    </lineage>
</organism>
<dbReference type="Proteomes" id="UP000253208">
    <property type="component" value="Unassembled WGS sequence"/>
</dbReference>
<proteinExistence type="predicted"/>
<sequence>MILKFRLLARISCCILQTAIESIALGIVMAKEMLLLLCKFWIKYNEIDYPYIYDNIEFCTAFP</sequence>
<accession>A0A367FTJ1</accession>
<evidence type="ECO:0000313" key="1">
    <source>
        <dbReference type="EMBL" id="RCH41578.1"/>
    </source>
</evidence>
<dbReference type="EMBL" id="PSQG01000045">
    <property type="protein sequence ID" value="RCH41578.1"/>
    <property type="molecule type" value="Genomic_DNA"/>
</dbReference>
<protein>
    <submittedName>
        <fullName evidence="1">Uncharacterized protein</fullName>
    </submittedName>
</protein>
<dbReference type="AlphaFoldDB" id="A0A367FTJ1"/>
<name>A0A367FTJ1_9FIRM</name>
<gene>
    <name evidence="1" type="ORF">C4886_17575</name>
</gene>
<evidence type="ECO:0000313" key="2">
    <source>
        <dbReference type="Proteomes" id="UP000253208"/>
    </source>
</evidence>